<dbReference type="OrthoDB" id="28322at2759"/>
<organism evidence="11">
    <name type="scientific">Caenorhabditis remanei</name>
    <name type="common">Caenorhabditis vulgaris</name>
    <dbReference type="NCBI Taxonomy" id="31234"/>
    <lineage>
        <taxon>Eukaryota</taxon>
        <taxon>Metazoa</taxon>
        <taxon>Ecdysozoa</taxon>
        <taxon>Nematoda</taxon>
        <taxon>Chromadorea</taxon>
        <taxon>Rhabditida</taxon>
        <taxon>Rhabditina</taxon>
        <taxon>Rhabditomorpha</taxon>
        <taxon>Rhabditoidea</taxon>
        <taxon>Rhabditidae</taxon>
        <taxon>Peloderinae</taxon>
        <taxon>Caenorhabditis</taxon>
    </lineage>
</organism>
<keyword evidence="5" id="KW-1015">Disulfide bond</keyword>
<keyword evidence="3" id="KW-0256">Endoplasmic reticulum</keyword>
<dbReference type="GO" id="GO:0017177">
    <property type="term" value="C:glucosidase II complex"/>
    <property type="evidence" value="ECO:0007669"/>
    <property type="project" value="TreeGrafter"/>
</dbReference>
<feature type="region of interest" description="Disordered" evidence="6">
    <location>
        <begin position="282"/>
        <end position="352"/>
    </location>
</feature>
<dbReference type="EMBL" id="DS268515">
    <property type="protein sequence ID" value="EFO84328.1"/>
    <property type="molecule type" value="Genomic_DNA"/>
</dbReference>
<dbReference type="GO" id="GO:0005509">
    <property type="term" value="F:calcium ion binding"/>
    <property type="evidence" value="ECO:0007669"/>
    <property type="project" value="InterPro"/>
</dbReference>
<accession>E3N2W4</accession>
<dbReference type="AlphaFoldDB" id="E3N2W4"/>
<dbReference type="InterPro" id="IPR039794">
    <property type="entry name" value="Gtb1-like"/>
</dbReference>
<evidence type="ECO:0000313" key="11">
    <source>
        <dbReference type="Proteomes" id="UP000008281"/>
    </source>
</evidence>
<dbReference type="Pfam" id="PF12999">
    <property type="entry name" value="PRKCSH-like"/>
    <property type="match status" value="1"/>
</dbReference>
<dbReference type="FunCoup" id="E3N2W4">
    <property type="interactions" value="3007"/>
</dbReference>
<keyword evidence="4" id="KW-0106">Calcium</keyword>
<dbReference type="SUPFAM" id="SSF47473">
    <property type="entry name" value="EF-hand"/>
    <property type="match status" value="1"/>
</dbReference>
<dbReference type="Pfam" id="PF13015">
    <property type="entry name" value="PRKCSH_1"/>
    <property type="match status" value="1"/>
</dbReference>
<dbReference type="InterPro" id="IPR036607">
    <property type="entry name" value="PRKCSH"/>
</dbReference>
<dbReference type="OMA" id="YENGQHC"/>
<feature type="domain" description="MRH" evidence="9">
    <location>
        <begin position="398"/>
        <end position="506"/>
    </location>
</feature>
<dbReference type="InterPro" id="IPR036055">
    <property type="entry name" value="LDL_receptor-like_sf"/>
</dbReference>
<proteinExistence type="predicted"/>
<dbReference type="InterPro" id="IPR009011">
    <property type="entry name" value="Man6P_isomerase_rcpt-bd_dom_sf"/>
</dbReference>
<dbReference type="eggNOG" id="KOG2397">
    <property type="taxonomic scope" value="Eukaryota"/>
</dbReference>
<gene>
    <name evidence="10" type="ORF">CRE_20467</name>
</gene>
<sequence>MLLKLLVLLAPAIFAEDLTQRQLKPVKGVPHSRLHLYQISTTDTFRCLDGSQTILFSQLNDDYCDCKDGSDEPGTSACGNAFFYCSNVGHKGNFIPTNRVNDKLCDCCDGSDEYDSGVNCPNICDELGRAARIEREKVANVARKGFQKRQELAKEGQALRDSKLKDVEPLRQERGALEPDRARLEGEKNAAEEVEKKLQDEHRNQWEAIRNEKKKLRAADWFDELDLDKNGKIDREELRQNSFLDDDHDGFVNEDEVKAYLNVDEADLEHFQSLMYDRLKSARHQHREEARFKEEEEKERAKALENAPDDDDLLAEEDRHDGEESDSESVTSPESEDEDKMPEYPAEVQQASEKAREARRLFDEVNMKVQDLDSKIRDAENFANFDYGEDSSWAALKDKCFDRNVQQYTYQFCPFGQNTQKDTGAYSGTSLGSFKEWSGGEGNKKYSKMHFGDGQQCWNGPKRSTDVGRGLESQSSVVRRANWSKSPNPPNVNYHFTFRTPLACSDPGCGDRSRGTLIYSERKCLFYRFFVVIFCIRN</sequence>
<dbReference type="PROSITE" id="PS00018">
    <property type="entry name" value="EF_HAND_1"/>
    <property type="match status" value="1"/>
</dbReference>
<dbReference type="Gene3D" id="2.70.130.10">
    <property type="entry name" value="Mannose-6-phosphate receptor binding domain"/>
    <property type="match status" value="1"/>
</dbReference>
<dbReference type="InParanoid" id="E3N2W4"/>
<dbReference type="Pfam" id="PF13202">
    <property type="entry name" value="EF-hand_5"/>
    <property type="match status" value="1"/>
</dbReference>
<dbReference type="STRING" id="31234.E3N2W4"/>
<dbReference type="InterPro" id="IPR028146">
    <property type="entry name" value="PRKCSH_N"/>
</dbReference>
<dbReference type="PROSITE" id="PS51914">
    <property type="entry name" value="MRH"/>
    <property type="match status" value="1"/>
</dbReference>
<dbReference type="SUPFAM" id="SSF50911">
    <property type="entry name" value="Mannose 6-phosphate receptor domain"/>
    <property type="match status" value="1"/>
</dbReference>
<evidence type="ECO:0000256" key="6">
    <source>
        <dbReference type="SAM" id="MobiDB-lite"/>
    </source>
</evidence>
<evidence type="ECO:0000256" key="2">
    <source>
        <dbReference type="ARBA" id="ARBA00022729"/>
    </source>
</evidence>
<feature type="signal peptide" evidence="7">
    <location>
        <begin position="1"/>
        <end position="15"/>
    </location>
</feature>
<feature type="compositionally biased region" description="Basic and acidic residues" evidence="6">
    <location>
        <begin position="286"/>
        <end position="303"/>
    </location>
</feature>
<keyword evidence="11" id="KW-1185">Reference proteome</keyword>
<dbReference type="InterPro" id="IPR002048">
    <property type="entry name" value="EF_hand_dom"/>
</dbReference>
<evidence type="ECO:0000256" key="1">
    <source>
        <dbReference type="ARBA" id="ARBA00022387"/>
    </source>
</evidence>
<dbReference type="PANTHER" id="PTHR12630">
    <property type="entry name" value="N-LINKED OLIGOSACCHARIDE PROCESSING"/>
    <property type="match status" value="1"/>
</dbReference>
<dbReference type="SUPFAM" id="SSF57424">
    <property type="entry name" value="LDL receptor-like module"/>
    <property type="match status" value="1"/>
</dbReference>
<evidence type="ECO:0000256" key="5">
    <source>
        <dbReference type="ARBA" id="ARBA00023157"/>
    </source>
</evidence>
<dbReference type="InterPro" id="IPR011992">
    <property type="entry name" value="EF-hand-dom_pair"/>
</dbReference>
<evidence type="ECO:0000259" key="8">
    <source>
        <dbReference type="PROSITE" id="PS50222"/>
    </source>
</evidence>
<dbReference type="HOGENOM" id="CLU_016834_1_0_1"/>
<evidence type="ECO:0000256" key="3">
    <source>
        <dbReference type="ARBA" id="ARBA00022824"/>
    </source>
</evidence>
<evidence type="ECO:0000313" key="10">
    <source>
        <dbReference type="EMBL" id="EFO84328.1"/>
    </source>
</evidence>
<protein>
    <recommendedName>
        <fullName evidence="1">Glucosidase 2 subunit beta</fullName>
    </recommendedName>
</protein>
<feature type="chain" id="PRO_5012497405" description="Glucosidase 2 subunit beta" evidence="7">
    <location>
        <begin position="16"/>
        <end position="538"/>
    </location>
</feature>
<name>E3N2W4_CAERE</name>
<dbReference type="PROSITE" id="PS50222">
    <property type="entry name" value="EF_HAND_2"/>
    <property type="match status" value="1"/>
</dbReference>
<keyword evidence="2 7" id="KW-0732">Signal</keyword>
<evidence type="ECO:0000256" key="7">
    <source>
        <dbReference type="SAM" id="SignalP"/>
    </source>
</evidence>
<dbReference type="GO" id="GO:0006491">
    <property type="term" value="P:N-glycan processing"/>
    <property type="evidence" value="ECO:0007669"/>
    <property type="project" value="TreeGrafter"/>
</dbReference>
<reference evidence="10" key="1">
    <citation type="submission" date="2007-07" db="EMBL/GenBank/DDBJ databases">
        <title>PCAP assembly of the Caenorhabditis remanei genome.</title>
        <authorList>
            <consortium name="The Caenorhabditis remanei Sequencing Consortium"/>
            <person name="Wilson R.K."/>
        </authorList>
    </citation>
    <scope>NUCLEOTIDE SEQUENCE [LARGE SCALE GENOMIC DNA]</scope>
    <source>
        <strain evidence="10">PB4641</strain>
    </source>
</reference>
<feature type="domain" description="EF-hand" evidence="8">
    <location>
        <begin position="213"/>
        <end position="248"/>
    </location>
</feature>
<dbReference type="Proteomes" id="UP000008281">
    <property type="component" value="Unassembled WGS sequence"/>
</dbReference>
<dbReference type="InterPro" id="IPR044865">
    <property type="entry name" value="MRH_dom"/>
</dbReference>
<evidence type="ECO:0000259" key="9">
    <source>
        <dbReference type="PROSITE" id="PS51914"/>
    </source>
</evidence>
<evidence type="ECO:0000256" key="4">
    <source>
        <dbReference type="ARBA" id="ARBA00022837"/>
    </source>
</evidence>
<dbReference type="Gene3D" id="1.10.238.10">
    <property type="entry name" value="EF-hand"/>
    <property type="match status" value="1"/>
</dbReference>
<dbReference type="InterPro" id="IPR018247">
    <property type="entry name" value="EF_Hand_1_Ca_BS"/>
</dbReference>
<dbReference type="PANTHER" id="PTHR12630:SF1">
    <property type="entry name" value="GLUCOSIDASE 2 SUBUNIT BETA"/>
    <property type="match status" value="1"/>
</dbReference>